<dbReference type="Pfam" id="PF13472">
    <property type="entry name" value="Lipase_GDSL_2"/>
    <property type="match status" value="1"/>
</dbReference>
<accession>A0A1D2NA93</accession>
<dbReference type="InterPro" id="IPR013830">
    <property type="entry name" value="SGNH_hydro"/>
</dbReference>
<comment type="caution">
    <text evidence="2">The sequence shown here is derived from an EMBL/GenBank/DDBJ whole genome shotgun (WGS) entry which is preliminary data.</text>
</comment>
<reference evidence="2 3" key="1">
    <citation type="journal article" date="2016" name="Genome Biol. Evol.">
        <title>Gene Family Evolution Reflects Adaptation to Soil Environmental Stressors in the Genome of the Collembolan Orchesella cincta.</title>
        <authorList>
            <person name="Faddeeva-Vakhrusheva A."/>
            <person name="Derks M.F."/>
            <person name="Anvar S.Y."/>
            <person name="Agamennone V."/>
            <person name="Suring W."/>
            <person name="Smit S."/>
            <person name="van Straalen N.M."/>
            <person name="Roelofs D."/>
        </authorList>
    </citation>
    <scope>NUCLEOTIDE SEQUENCE [LARGE SCALE GENOMIC DNA]</scope>
    <source>
        <tissue evidence="2">Mixed pool</tissue>
    </source>
</reference>
<dbReference type="OrthoDB" id="10489196at2759"/>
<dbReference type="SUPFAM" id="SSF52266">
    <property type="entry name" value="SGNH hydrolase"/>
    <property type="match status" value="1"/>
</dbReference>
<dbReference type="GO" id="GO:0016787">
    <property type="term" value="F:hydrolase activity"/>
    <property type="evidence" value="ECO:0007669"/>
    <property type="project" value="UniProtKB-KW"/>
</dbReference>
<evidence type="ECO:0000313" key="2">
    <source>
        <dbReference type="EMBL" id="ODN01896.1"/>
    </source>
</evidence>
<feature type="domain" description="SGNH hydrolase-type esterase" evidence="1">
    <location>
        <begin position="24"/>
        <end position="187"/>
    </location>
</feature>
<dbReference type="OMA" id="NGFTIRW"/>
<dbReference type="EMBL" id="LJIJ01000135">
    <property type="protein sequence ID" value="ODN01896.1"/>
    <property type="molecule type" value="Genomic_DNA"/>
</dbReference>
<name>A0A1D2NA93_ORCCI</name>
<dbReference type="AlphaFoldDB" id="A0A1D2NA93"/>
<evidence type="ECO:0000313" key="3">
    <source>
        <dbReference type="Proteomes" id="UP000094527"/>
    </source>
</evidence>
<organism evidence="2 3">
    <name type="scientific">Orchesella cincta</name>
    <name type="common">Springtail</name>
    <name type="synonym">Podura cincta</name>
    <dbReference type="NCBI Taxonomy" id="48709"/>
    <lineage>
        <taxon>Eukaryota</taxon>
        <taxon>Metazoa</taxon>
        <taxon>Ecdysozoa</taxon>
        <taxon>Arthropoda</taxon>
        <taxon>Hexapoda</taxon>
        <taxon>Collembola</taxon>
        <taxon>Entomobryomorpha</taxon>
        <taxon>Entomobryoidea</taxon>
        <taxon>Orchesellidae</taxon>
        <taxon>Orchesellinae</taxon>
        <taxon>Orchesella</taxon>
    </lineage>
</organism>
<protein>
    <submittedName>
        <fullName evidence="2">Platelet-activating factor acetylhydrolase IB subunit gamma</fullName>
    </submittedName>
</protein>
<keyword evidence="2" id="KW-0378">Hydrolase</keyword>
<dbReference type="Gene3D" id="3.40.50.1110">
    <property type="entry name" value="SGNH hydrolase"/>
    <property type="match status" value="1"/>
</dbReference>
<proteinExistence type="predicted"/>
<dbReference type="STRING" id="48709.A0A1D2NA93"/>
<dbReference type="InterPro" id="IPR036514">
    <property type="entry name" value="SGNH_hydro_sf"/>
</dbReference>
<gene>
    <name evidence="2" type="ORF">Ocin01_04793</name>
</gene>
<dbReference type="Proteomes" id="UP000094527">
    <property type="component" value="Unassembled WGS sequence"/>
</dbReference>
<evidence type="ECO:0000259" key="1">
    <source>
        <dbReference type="Pfam" id="PF13472"/>
    </source>
</evidence>
<keyword evidence="3" id="KW-1185">Reference proteome</keyword>
<sequence>MYSSGKRRSISKDRPAPTNPVVFLGDTLMFKWAEQGLEIWNHLYAPLNAANYACVNDSTQMLIEKLESDEILIEHARTAVVMIGATDIRFRIKEIIIFQQVKKIILLLQQSSPGIKILVLGIMPRGDKLDHIPIIQETNELLSNVENGFTIRWLDMWSHFVDSETGRITEDLFEEDEANLSEKGYQVWANVMAETFEDCLARD</sequence>